<evidence type="ECO:0000313" key="2">
    <source>
        <dbReference type="Proteomes" id="UP000182987"/>
    </source>
</evidence>
<protein>
    <submittedName>
        <fullName evidence="1">Uncharacterized protein</fullName>
    </submittedName>
</protein>
<dbReference type="OrthoDB" id="9961287at2"/>
<keyword evidence="2" id="KW-1185">Reference proteome</keyword>
<evidence type="ECO:0000313" key="1">
    <source>
        <dbReference type="EMBL" id="APG04980.1"/>
    </source>
</evidence>
<dbReference type="AlphaFoldDB" id="A0A0G9HL61"/>
<gene>
    <name evidence="1" type="ORF">BJI69_14480</name>
</gene>
<dbReference type="KEGG" id="lrz:BJI69_14480"/>
<dbReference type="Proteomes" id="UP000182987">
    <property type="component" value="Chromosome"/>
</dbReference>
<reference evidence="2" key="1">
    <citation type="submission" date="2016-09" db="EMBL/GenBank/DDBJ databases">
        <authorList>
            <person name="Lysoe E."/>
        </authorList>
    </citation>
    <scope>NUCLEOTIDE SEQUENCE [LARGE SCALE GENOMIC DNA]</scope>
    <source>
        <strain evidence="2">LJ96T</strain>
    </source>
</reference>
<organism evidence="1 2">
    <name type="scientific">Luteibacter rhizovicinus DSM 16549</name>
    <dbReference type="NCBI Taxonomy" id="1440763"/>
    <lineage>
        <taxon>Bacteria</taxon>
        <taxon>Pseudomonadati</taxon>
        <taxon>Pseudomonadota</taxon>
        <taxon>Gammaproteobacteria</taxon>
        <taxon>Lysobacterales</taxon>
        <taxon>Rhodanobacteraceae</taxon>
        <taxon>Luteibacter</taxon>
    </lineage>
</organism>
<sequence length="76" mass="8006">MAQNIGYVLGAWDGIMIARVLAKKDTTCMPAGLSNVALARTVLGHIDAKPGERSVGATYVVANALIESYPCLKDSK</sequence>
<dbReference type="Pfam" id="PF18602">
    <property type="entry name" value="Rap1a"/>
    <property type="match status" value="1"/>
</dbReference>
<dbReference type="EMBL" id="CP017480">
    <property type="protein sequence ID" value="APG04980.1"/>
    <property type="molecule type" value="Genomic_DNA"/>
</dbReference>
<proteinExistence type="predicted"/>
<dbReference type="RefSeq" id="WP_046966020.1">
    <property type="nucleotide sequence ID" value="NZ_CP017480.1"/>
</dbReference>
<dbReference type="InterPro" id="IPR041238">
    <property type="entry name" value="Rap1a"/>
</dbReference>
<name>A0A0G9HL61_9GAMM</name>
<dbReference type="PATRIC" id="fig|1440763.5.peg.2957"/>
<dbReference type="Gene3D" id="1.10.890.40">
    <property type="match status" value="1"/>
</dbReference>
<accession>A0A0G9HL61</accession>